<reference evidence="3" key="1">
    <citation type="submission" date="2020-01" db="EMBL/GenBank/DDBJ databases">
        <authorList>
            <person name="Meier V. D."/>
            <person name="Meier V D."/>
        </authorList>
    </citation>
    <scope>NUCLEOTIDE SEQUENCE</scope>
    <source>
        <strain evidence="3">HLG_WM_MAG_07</strain>
    </source>
</reference>
<dbReference type="EMBL" id="CACVAY010000035">
    <property type="protein sequence ID" value="CAA6807953.1"/>
    <property type="molecule type" value="Genomic_DNA"/>
</dbReference>
<dbReference type="PROSITE" id="PS51257">
    <property type="entry name" value="PROKAR_LIPOPROTEIN"/>
    <property type="match status" value="1"/>
</dbReference>
<organism evidence="3">
    <name type="scientific">uncultured Thiotrichaceae bacterium</name>
    <dbReference type="NCBI Taxonomy" id="298394"/>
    <lineage>
        <taxon>Bacteria</taxon>
        <taxon>Pseudomonadati</taxon>
        <taxon>Pseudomonadota</taxon>
        <taxon>Gammaproteobacteria</taxon>
        <taxon>Thiotrichales</taxon>
        <taxon>Thiotrichaceae</taxon>
        <taxon>environmental samples</taxon>
    </lineage>
</organism>
<evidence type="ECO:0000256" key="1">
    <source>
        <dbReference type="SAM" id="MobiDB-lite"/>
    </source>
</evidence>
<sequence>MSLPIKIKLTVPLFLSFSLLAACGGGGGFSDDTSGSSTSSTDTTSSTTSDTTTGDTTSSNTGSDTVSSLRLTASSRQLLSDGSQPITISALAKDANNTLLADAGIAFSVDNEADLPAASGETYVTADLTPGIPKNRQLVVTATAGSVSESIIVDVIGTTATLSGPSRIAINAPTDYTLKVADSGNAELGYVAVSLPIVSTGACTVSTDEILVNGEYQTDAKGELSYQVTGNSGGTCVIAVNALGAEDEQAIEVSGDV</sequence>
<feature type="signal peptide" evidence="2">
    <location>
        <begin position="1"/>
        <end position="21"/>
    </location>
</feature>
<dbReference type="InterPro" id="IPR013783">
    <property type="entry name" value="Ig-like_fold"/>
</dbReference>
<evidence type="ECO:0000313" key="3">
    <source>
        <dbReference type="EMBL" id="CAA6807953.1"/>
    </source>
</evidence>
<feature type="non-terminal residue" evidence="3">
    <location>
        <position position="257"/>
    </location>
</feature>
<name>A0A6S6SSU7_9GAMM</name>
<evidence type="ECO:0000256" key="2">
    <source>
        <dbReference type="SAM" id="SignalP"/>
    </source>
</evidence>
<protein>
    <submittedName>
        <fullName evidence="3">Uncharacterized protein</fullName>
    </submittedName>
</protein>
<proteinExistence type="predicted"/>
<dbReference type="SUPFAM" id="SSF49373">
    <property type="entry name" value="Invasin/intimin cell-adhesion fragments"/>
    <property type="match status" value="1"/>
</dbReference>
<dbReference type="Gene3D" id="2.60.40.10">
    <property type="entry name" value="Immunoglobulins"/>
    <property type="match status" value="1"/>
</dbReference>
<dbReference type="AlphaFoldDB" id="A0A6S6SSU7"/>
<gene>
    <name evidence="3" type="ORF">HELGO_WM33498</name>
</gene>
<keyword evidence="2" id="KW-0732">Signal</keyword>
<feature type="region of interest" description="Disordered" evidence="1">
    <location>
        <begin position="30"/>
        <end position="67"/>
    </location>
</feature>
<feature type="chain" id="PRO_5028462944" evidence="2">
    <location>
        <begin position="22"/>
        <end position="257"/>
    </location>
</feature>
<dbReference type="InterPro" id="IPR008964">
    <property type="entry name" value="Invasin/intimin_cell_adhesion"/>
</dbReference>
<accession>A0A6S6SSU7</accession>